<dbReference type="RefSeq" id="WP_322521663.1">
    <property type="nucleotide sequence ID" value="NZ_CP140153.1"/>
</dbReference>
<reference evidence="5 6" key="1">
    <citation type="submission" date="2023-11" db="EMBL/GenBank/DDBJ databases">
        <title>MicrobeMod: A computational toolkit for identifying prokaryotic methylation and restriction-modification with nanopore sequencing.</title>
        <authorList>
            <person name="Crits-Christoph A."/>
            <person name="Kang S.C."/>
            <person name="Lee H."/>
            <person name="Ostrov N."/>
        </authorList>
    </citation>
    <scope>NUCLEOTIDE SEQUENCE [LARGE SCALE GENOMIC DNA]</scope>
    <source>
        <strain evidence="5 6">ATCC 49870</strain>
    </source>
</reference>
<keyword evidence="2" id="KW-0436">Ligase</keyword>
<dbReference type="Pfam" id="PF13193">
    <property type="entry name" value="AMP-binding_C"/>
    <property type="match status" value="1"/>
</dbReference>
<dbReference type="InterPro" id="IPR045851">
    <property type="entry name" value="AMP-bd_C_sf"/>
</dbReference>
<sequence>MSVAFTCWPEALARRYRDAGYWRGQPLTDILDAHDPREADRDAIVCAERRFSYDQLIRLSRRLAASLVAAGLRPGQTVLVQMPNCAEFYLLFFALLRCGAVPVNALFSHNRRELLAFAEQIAPALLVLTDDHPAMRGRQGTALVDELRRYASGEARLLHFGDRALPVEKVLTDFRWEDGEPLDESECLNGFSPNPPDEVAFFQLSGGSTGLPKLIPRTHDDYGYSVRASAELCRLNVDTVFLCALPAPHNYSLSSPGTLGILHAGGVVVMARDPGPATCFELIDRHAVTMAALVPPALSLWLEAADSVRPPSLGSLSLLQVGGARLSPALAEQVPTRLGCRLQQVFGMAEGLVNYTRLDDDRWYVENTQGRPLSPADEIRVRDAEGRDVPPGEVGTLWARGPYTFRGYYRAEAHNAVAFDVEGFYCSGDLVRRTDSGYLVVVGREKDQINRGGEKIDALEIEDLLLGHPAIRQAALVAMPDEVLGERSCAFLVADARLRAVDVRRFLRREGVADFKLPDRVEFIDDLPRTAVGKIDKAALRRRICSAAAC</sequence>
<dbReference type="InterPro" id="IPR042099">
    <property type="entry name" value="ANL_N_sf"/>
</dbReference>
<dbReference type="NCBIfam" id="TIGR02275">
    <property type="entry name" value="DHB_AMP_lig"/>
    <property type="match status" value="1"/>
</dbReference>
<feature type="domain" description="AMP-dependent synthetase/ligase" evidence="3">
    <location>
        <begin position="37"/>
        <end position="409"/>
    </location>
</feature>
<dbReference type="InterPro" id="IPR020845">
    <property type="entry name" value="AMP-binding_CS"/>
</dbReference>
<protein>
    <submittedName>
        <fullName evidence="5">(2,3-dihydroxybenzoyl)adenylate synthase</fullName>
    </submittedName>
</protein>
<dbReference type="PANTHER" id="PTHR43767:SF1">
    <property type="entry name" value="NONRIBOSOMAL PEPTIDE SYNTHASE PES1 (EUROFUNG)-RELATED"/>
    <property type="match status" value="1"/>
</dbReference>
<dbReference type="PROSITE" id="PS00455">
    <property type="entry name" value="AMP_BINDING"/>
    <property type="match status" value="1"/>
</dbReference>
<evidence type="ECO:0000256" key="1">
    <source>
        <dbReference type="ARBA" id="ARBA00004924"/>
    </source>
</evidence>
<dbReference type="InterPro" id="IPR050237">
    <property type="entry name" value="ATP-dep_AMP-bd_enzyme"/>
</dbReference>
<evidence type="ECO:0000313" key="6">
    <source>
        <dbReference type="Proteomes" id="UP001327459"/>
    </source>
</evidence>
<dbReference type="SUPFAM" id="SSF56801">
    <property type="entry name" value="Acetyl-CoA synthetase-like"/>
    <property type="match status" value="1"/>
</dbReference>
<gene>
    <name evidence="5" type="ORF">SR882_01885</name>
</gene>
<organism evidence="5 6">
    <name type="scientific">Guyparkeria halophila</name>
    <dbReference type="NCBI Taxonomy" id="47960"/>
    <lineage>
        <taxon>Bacteria</taxon>
        <taxon>Pseudomonadati</taxon>
        <taxon>Pseudomonadota</taxon>
        <taxon>Gammaproteobacteria</taxon>
        <taxon>Chromatiales</taxon>
        <taxon>Thioalkalibacteraceae</taxon>
        <taxon>Guyparkeria</taxon>
    </lineage>
</organism>
<evidence type="ECO:0000256" key="2">
    <source>
        <dbReference type="ARBA" id="ARBA00022598"/>
    </source>
</evidence>
<dbReference type="InterPro" id="IPR025110">
    <property type="entry name" value="AMP-bd_C"/>
</dbReference>
<dbReference type="InterPro" id="IPR000873">
    <property type="entry name" value="AMP-dep_synth/lig_dom"/>
</dbReference>
<dbReference type="Gene3D" id="3.40.50.12780">
    <property type="entry name" value="N-terminal domain of ligase-like"/>
    <property type="match status" value="1"/>
</dbReference>
<evidence type="ECO:0000259" key="3">
    <source>
        <dbReference type="Pfam" id="PF00501"/>
    </source>
</evidence>
<dbReference type="Pfam" id="PF00501">
    <property type="entry name" value="AMP-binding"/>
    <property type="match status" value="1"/>
</dbReference>
<evidence type="ECO:0000313" key="5">
    <source>
        <dbReference type="EMBL" id="WQH16674.1"/>
    </source>
</evidence>
<dbReference type="InterPro" id="IPR011963">
    <property type="entry name" value="DHB_AMP_lig"/>
</dbReference>
<accession>A0ABZ0YYP9</accession>
<evidence type="ECO:0000259" key="4">
    <source>
        <dbReference type="Pfam" id="PF13193"/>
    </source>
</evidence>
<comment type="pathway">
    <text evidence="1">Siderophore biosynthesis.</text>
</comment>
<dbReference type="Gene3D" id="3.30.300.30">
    <property type="match status" value="1"/>
</dbReference>
<dbReference type="Proteomes" id="UP001327459">
    <property type="component" value="Chromosome"/>
</dbReference>
<dbReference type="EMBL" id="CP140153">
    <property type="protein sequence ID" value="WQH16674.1"/>
    <property type="molecule type" value="Genomic_DNA"/>
</dbReference>
<keyword evidence="6" id="KW-1185">Reference proteome</keyword>
<proteinExistence type="predicted"/>
<feature type="domain" description="AMP-binding enzyme C-terminal" evidence="4">
    <location>
        <begin position="460"/>
        <end position="534"/>
    </location>
</feature>
<name>A0ABZ0YYP9_9GAMM</name>
<dbReference type="PANTHER" id="PTHR43767">
    <property type="entry name" value="LONG-CHAIN-FATTY-ACID--COA LIGASE"/>
    <property type="match status" value="1"/>
</dbReference>